<evidence type="ECO:0000256" key="1">
    <source>
        <dbReference type="SAM" id="MobiDB-lite"/>
    </source>
</evidence>
<name>A0A8H6XI24_9AGAR</name>
<organism evidence="2 3">
    <name type="scientific">Mycena sanguinolenta</name>
    <dbReference type="NCBI Taxonomy" id="230812"/>
    <lineage>
        <taxon>Eukaryota</taxon>
        <taxon>Fungi</taxon>
        <taxon>Dikarya</taxon>
        <taxon>Basidiomycota</taxon>
        <taxon>Agaricomycotina</taxon>
        <taxon>Agaricomycetes</taxon>
        <taxon>Agaricomycetidae</taxon>
        <taxon>Agaricales</taxon>
        <taxon>Marasmiineae</taxon>
        <taxon>Mycenaceae</taxon>
        <taxon>Mycena</taxon>
    </lineage>
</organism>
<comment type="caution">
    <text evidence="2">The sequence shown here is derived from an EMBL/GenBank/DDBJ whole genome shotgun (WGS) entry which is preliminary data.</text>
</comment>
<accession>A0A8H6XI24</accession>
<protein>
    <submittedName>
        <fullName evidence="2">Uncharacterized protein</fullName>
    </submittedName>
</protein>
<dbReference type="EMBL" id="JACAZH010000027">
    <property type="protein sequence ID" value="KAF7341603.1"/>
    <property type="molecule type" value="Genomic_DNA"/>
</dbReference>
<evidence type="ECO:0000313" key="2">
    <source>
        <dbReference type="EMBL" id="KAF7341603.1"/>
    </source>
</evidence>
<gene>
    <name evidence="2" type="ORF">MSAN_02057600</name>
</gene>
<reference evidence="2" key="1">
    <citation type="submission" date="2020-05" db="EMBL/GenBank/DDBJ databases">
        <title>Mycena genomes resolve the evolution of fungal bioluminescence.</title>
        <authorList>
            <person name="Tsai I.J."/>
        </authorList>
    </citation>
    <scope>NUCLEOTIDE SEQUENCE</scope>
    <source>
        <strain evidence="2">160909Yilan</strain>
    </source>
</reference>
<feature type="region of interest" description="Disordered" evidence="1">
    <location>
        <begin position="240"/>
        <end position="271"/>
    </location>
</feature>
<dbReference type="Proteomes" id="UP000623467">
    <property type="component" value="Unassembled WGS sequence"/>
</dbReference>
<proteinExistence type="predicted"/>
<sequence length="362" mass="40789">MRRRRALGGRSLRHTIGAVEGRRARARRGDHTRLCFVHSLLFYLDPSFVASFPSLLDATFSYRAHRLRRNVSAVDWCRLLSAIPQSGLLIYCASQHGLLIMQHGSTCAAQFLLLLWQPVTRLRLQLRARVYIYASSIQLGHSLSLAHSLSSVLRRLLTRTSHHDRAPRPAYPLAAVAVVFQYAICAPASRGVPCKWFQPVRSALQIQLRCYPSAHPSAHLFTIHSSSFIRKPRAFSALEATPPSSIPAPRLRRASPGLHPGSPPPLASPRDHPILALGHLPQRSHRDASIYHHSAQLQLPARSMASRSRACILFDFARVLARRRNSTVLEPRPLRAPFVRSPPLPRARPPQNVTRLYWIRFE</sequence>
<dbReference type="AlphaFoldDB" id="A0A8H6XI24"/>
<keyword evidence="3" id="KW-1185">Reference proteome</keyword>
<evidence type="ECO:0000313" key="3">
    <source>
        <dbReference type="Proteomes" id="UP000623467"/>
    </source>
</evidence>